<accession>A0A7W2LX96</accession>
<evidence type="ECO:0000313" key="1">
    <source>
        <dbReference type="EMBL" id="MBA6148581.1"/>
    </source>
</evidence>
<dbReference type="RefSeq" id="WP_023102086.1">
    <property type="nucleotide sequence ID" value="NZ_JACGDA010000026.1"/>
</dbReference>
<dbReference type="EMBL" id="JACGDA010000026">
    <property type="protein sequence ID" value="MBA6148581.1"/>
    <property type="molecule type" value="Genomic_DNA"/>
</dbReference>
<proteinExistence type="predicted"/>
<dbReference type="AlphaFoldDB" id="A0A7W2LX96"/>
<sequence>MDPLSHPSRPAGAPEFVVFSHKQNEKVSLFCRPTLWRFAEVEFDPWVSDLTVNQRFIELDKVRIPVALAFENSHASLIVVSKSCLGSSTSVEVQNYADDNGFLCEILDTDFLKSERTRYENYLLMLSYINKQRDALTERNLREVMRLLPRHGLTVSSAMQAVEQDFGEKGAALVFELVRKGRLNVKNLSSTKLSGASQLGHGDAQDE</sequence>
<name>A0A7W2LX96_9PSED</name>
<comment type="caution">
    <text evidence="1">The sequence shown here is derived from an EMBL/GenBank/DDBJ whole genome shotgun (WGS) entry which is preliminary data.</text>
</comment>
<reference evidence="1 2" key="1">
    <citation type="submission" date="2020-07" db="EMBL/GenBank/DDBJ databases">
        <title>Diversity of carbapenemase encoding genes among Pseudomonas putida group clinical isolates in a tertiary Brazilian hospital.</title>
        <authorList>
            <person name="Alberto-Lei F."/>
            <person name="Nodari C.S."/>
            <person name="Streling A.P."/>
            <person name="Paulino J.T."/>
            <person name="Bessa-Neto F.O."/>
            <person name="Cayo R."/>
            <person name="Gales A.C."/>
        </authorList>
    </citation>
    <scope>NUCLEOTIDE SEQUENCE [LARGE SCALE GENOMIC DNA]</scope>
    <source>
        <strain evidence="1 2">11213</strain>
    </source>
</reference>
<gene>
    <name evidence="1" type="ORF">H4C15_13865</name>
</gene>
<evidence type="ECO:0000313" key="2">
    <source>
        <dbReference type="Proteomes" id="UP000577346"/>
    </source>
</evidence>
<organism evidence="1 2">
    <name type="scientific">Pseudomonas juntendi</name>
    <dbReference type="NCBI Taxonomy" id="2666183"/>
    <lineage>
        <taxon>Bacteria</taxon>
        <taxon>Pseudomonadati</taxon>
        <taxon>Pseudomonadota</taxon>
        <taxon>Gammaproteobacteria</taxon>
        <taxon>Pseudomonadales</taxon>
        <taxon>Pseudomonadaceae</taxon>
        <taxon>Pseudomonas</taxon>
    </lineage>
</organism>
<dbReference type="Proteomes" id="UP000577346">
    <property type="component" value="Unassembled WGS sequence"/>
</dbReference>
<protein>
    <submittedName>
        <fullName evidence="1">Uncharacterized protein</fullName>
    </submittedName>
</protein>